<evidence type="ECO:0000259" key="10">
    <source>
        <dbReference type="Pfam" id="PF25392"/>
    </source>
</evidence>
<dbReference type="PANTHER" id="PTHR30460:SF0">
    <property type="entry name" value="MODERATE CONDUCTANCE MECHANOSENSITIVE CHANNEL YBIO"/>
    <property type="match status" value="1"/>
</dbReference>
<feature type="transmembrane region" description="Helical" evidence="7">
    <location>
        <begin position="429"/>
        <end position="451"/>
    </location>
</feature>
<evidence type="ECO:0000256" key="1">
    <source>
        <dbReference type="ARBA" id="ARBA00004651"/>
    </source>
</evidence>
<dbReference type="KEGG" id="brs:S23_18620"/>
<evidence type="ECO:0000256" key="4">
    <source>
        <dbReference type="ARBA" id="ARBA00022692"/>
    </source>
</evidence>
<dbReference type="Pfam" id="PF00924">
    <property type="entry name" value="MS_channel_2nd"/>
    <property type="match status" value="1"/>
</dbReference>
<dbReference type="GO" id="GO:0008381">
    <property type="term" value="F:mechanosensitive monoatomic ion channel activity"/>
    <property type="evidence" value="ECO:0007669"/>
    <property type="project" value="InterPro"/>
</dbReference>
<dbReference type="SUPFAM" id="SSF50182">
    <property type="entry name" value="Sm-like ribonucleoproteins"/>
    <property type="match status" value="1"/>
</dbReference>
<keyword evidence="3" id="KW-1003">Cell membrane</keyword>
<feature type="transmembrane region" description="Helical" evidence="7">
    <location>
        <begin position="482"/>
        <end position="509"/>
    </location>
</feature>
<dbReference type="InterPro" id="IPR006685">
    <property type="entry name" value="MscS_channel_2nd"/>
</dbReference>
<feature type="transmembrane region" description="Helical" evidence="7">
    <location>
        <begin position="348"/>
        <end position="369"/>
    </location>
</feature>
<evidence type="ECO:0000256" key="7">
    <source>
        <dbReference type="SAM" id="Phobius"/>
    </source>
</evidence>
<reference evidence="11 12" key="1">
    <citation type="journal article" date="2012" name="Microbes Environ.">
        <title>Complete genome sequence of Bradyrhizobium sp. S23321: insights into symbiosis evolution in soil oligotrophs.</title>
        <authorList>
            <person name="Okubo T."/>
            <person name="Tsukui T."/>
            <person name="Maita H."/>
            <person name="Okamoto S."/>
            <person name="Oshima K."/>
            <person name="Fujisawa T."/>
            <person name="Saito A."/>
            <person name="Futamata H."/>
            <person name="Hattori R."/>
            <person name="Shimomura Y."/>
            <person name="Haruta S."/>
            <person name="Morimoto S."/>
            <person name="Wang Y."/>
            <person name="Sakai Y."/>
            <person name="Hattori M."/>
            <person name="Aizawa S."/>
            <person name="Nagashima K.V.P."/>
            <person name="Masuda S."/>
            <person name="Hattori T."/>
            <person name="Yamashita A."/>
            <person name="Bao Z."/>
            <person name="Hayatsu M."/>
            <person name="Kajiya-Kanegae H."/>
            <person name="Yoshinaga I."/>
            <person name="Sakamoto K."/>
            <person name="Toyota K."/>
            <person name="Nakao M."/>
            <person name="Kohara M."/>
            <person name="Anda M."/>
            <person name="Niwa R."/>
            <person name="Jung-Hwan P."/>
            <person name="Sameshima-Saito R."/>
            <person name="Tokuda S."/>
            <person name="Yamamoto S."/>
            <person name="Yamamoto S."/>
            <person name="Yokoyama T."/>
            <person name="Akutsu T."/>
            <person name="Nakamura Y."/>
            <person name="Nakahira-Yanaka Y."/>
            <person name="Takada Hoshino Y."/>
            <person name="Hirakawa H."/>
            <person name="Mitsui H."/>
            <person name="Terasawa K."/>
            <person name="Itakura M."/>
            <person name="Sato S."/>
            <person name="Ikeda-Ohtsubo W."/>
            <person name="Sakakura N."/>
            <person name="Kaminuma E."/>
            <person name="Minamisawa K."/>
        </authorList>
    </citation>
    <scope>NUCLEOTIDE SEQUENCE [LARGE SCALE GENOMIC DNA]</scope>
    <source>
        <strain evidence="11 12">S23321</strain>
    </source>
</reference>
<dbReference type="InterPro" id="IPR057485">
    <property type="entry name" value="YbiO-like_TM1"/>
</dbReference>
<dbReference type="Gene3D" id="2.30.30.60">
    <property type="match status" value="1"/>
</dbReference>
<dbReference type="SUPFAM" id="SSF82861">
    <property type="entry name" value="Mechanosensitive channel protein MscS (YggB), transmembrane region"/>
    <property type="match status" value="1"/>
</dbReference>
<keyword evidence="6 7" id="KW-0472">Membrane</keyword>
<feature type="domain" description="Moderate conductance mechanosensitive channel YbiO-like transmembrane helix 1" evidence="10">
    <location>
        <begin position="431"/>
        <end position="506"/>
    </location>
</feature>
<gene>
    <name evidence="11" type="ORF">S23_18620</name>
</gene>
<dbReference type="Proteomes" id="UP000007886">
    <property type="component" value="Chromosome"/>
</dbReference>
<dbReference type="EMBL" id="AP012279">
    <property type="protein sequence ID" value="BAL75076.1"/>
    <property type="molecule type" value="Genomic_DNA"/>
</dbReference>
<name>A0AAI8MAM0_9BRAD</name>
<feature type="transmembrane region" description="Helical" evidence="7">
    <location>
        <begin position="321"/>
        <end position="342"/>
    </location>
</feature>
<dbReference type="Pfam" id="PF25392">
    <property type="entry name" value="MS_channel_TM1"/>
    <property type="match status" value="1"/>
</dbReference>
<dbReference type="PANTHER" id="PTHR30460">
    <property type="entry name" value="MODERATE CONDUCTANCE MECHANOSENSITIVE CHANNEL YBIO"/>
    <property type="match status" value="1"/>
</dbReference>
<dbReference type="InterPro" id="IPR010920">
    <property type="entry name" value="LSM_dom_sf"/>
</dbReference>
<evidence type="ECO:0000256" key="6">
    <source>
        <dbReference type="ARBA" id="ARBA00023136"/>
    </source>
</evidence>
<accession>A0AAI8MAM0</accession>
<evidence type="ECO:0008006" key="13">
    <source>
        <dbReference type="Google" id="ProtNLM"/>
    </source>
</evidence>
<keyword evidence="5 7" id="KW-1133">Transmembrane helix</keyword>
<dbReference type="Pfam" id="PF21088">
    <property type="entry name" value="MS_channel_1st"/>
    <property type="match status" value="1"/>
</dbReference>
<feature type="domain" description="Mechanosensitive ion channel transmembrane helices 2/3" evidence="9">
    <location>
        <begin position="572"/>
        <end position="610"/>
    </location>
</feature>
<evidence type="ECO:0000313" key="12">
    <source>
        <dbReference type="Proteomes" id="UP000007886"/>
    </source>
</evidence>
<proteinExistence type="inferred from homology"/>
<evidence type="ECO:0000259" key="9">
    <source>
        <dbReference type="Pfam" id="PF21088"/>
    </source>
</evidence>
<feature type="transmembrane region" description="Helical" evidence="7">
    <location>
        <begin position="238"/>
        <end position="267"/>
    </location>
</feature>
<dbReference type="SUPFAM" id="SSF82689">
    <property type="entry name" value="Mechanosensitive channel protein MscS (YggB), C-terminal domain"/>
    <property type="match status" value="1"/>
</dbReference>
<evidence type="ECO:0000256" key="3">
    <source>
        <dbReference type="ARBA" id="ARBA00022475"/>
    </source>
</evidence>
<feature type="transmembrane region" description="Helical" evidence="7">
    <location>
        <begin position="591"/>
        <end position="608"/>
    </location>
</feature>
<comment type="similarity">
    <text evidence="2">Belongs to the MscS (TC 1.A.23) family.</text>
</comment>
<keyword evidence="12" id="KW-1185">Reference proteome</keyword>
<keyword evidence="4 7" id="KW-0812">Transmembrane</keyword>
<organism evidence="11 12">
    <name type="scientific">Bradyrhizobium cosmicum</name>
    <dbReference type="NCBI Taxonomy" id="1404864"/>
    <lineage>
        <taxon>Bacteria</taxon>
        <taxon>Pseudomonadati</taxon>
        <taxon>Pseudomonadota</taxon>
        <taxon>Alphaproteobacteria</taxon>
        <taxon>Hyphomicrobiales</taxon>
        <taxon>Nitrobacteraceae</taxon>
        <taxon>Bradyrhizobium</taxon>
    </lineage>
</organism>
<sequence>MRFDGDDSDPAVAHLLFQGFLVSHKLASALLTALFLAISSLCPAHAEPAAPAAGNAAALSPDEAKRALETLQDDKKRAQMIDTLRAIATASGSQQPAPEQKSPIPLAADGLGAQLLLTVSEEIGEISREVADVARTLTHFPAFYYWIVRTANDPAAYNLLIEIAWKLALVFGCALAAEWVIFRLIRRPVIFLEARVPQTVHVPAQPLAVGDPPASPSGVAAQPEQHRRRVSLARAWQLLLRLPFVLGRLVLELLPVLVFVGVATALLGTEIGDAGIVRLVILAVVNAYAFSRGLICIVRALAGPYGLFPVRPETAAYIEIWARRIVGVGVSGIAFANVALLLGLHRAGYAALLRMVMLVVHLFVVVIILQCRRQVAEAIRAPADRQGITARLRNRIAAGWHYPAIALDIALWAVWALNIRNGYSLLLQYFVGTIAVVLITRIAIMVTLSLIDRGFRIKPEILQRFPGLEVRANRYLPLLRRIVSGVIAFIGFVAVLEVWGVDAIVWFYGGQIGSRLISAVATIGIAVFIAAAIWEASNALLDRQINTLSRDGHYARAARLRTFQPMLRTALLCLIATVVGLTALSEIGVNVAPLLAGAGIVGIAIGFGSQKLVQDLITGLFLLLENTVQVGDSVSVSGLSGVVENVSIRTIRLRAGDGAVHIVPFSAVTTITNASRGAGNASVSVNVAYKEDTDRAGQILKDIVEEMRREPEFRSLIRGDLDLWGIDKVDGAMVSIVGQIRCTEAGRWPVQREFNRRMKLRFQQSGIEVASPVQTILMQIAPPADHAASMTPRRAAG</sequence>
<evidence type="ECO:0000313" key="11">
    <source>
        <dbReference type="EMBL" id="BAL75076.1"/>
    </source>
</evidence>
<feature type="transmembrane region" description="Helical" evidence="7">
    <location>
        <begin position="515"/>
        <end position="534"/>
    </location>
</feature>
<protein>
    <recommendedName>
        <fullName evidence="13">Mechanosensitive ion channel</fullName>
    </recommendedName>
</protein>
<dbReference type="Gene3D" id="1.10.287.1260">
    <property type="match status" value="1"/>
</dbReference>
<evidence type="ECO:0000256" key="5">
    <source>
        <dbReference type="ARBA" id="ARBA00022989"/>
    </source>
</evidence>
<dbReference type="FunFam" id="1.10.287.1260:FF:000003">
    <property type="entry name" value="MscS Mechanosensitive ion channel"/>
    <property type="match status" value="1"/>
</dbReference>
<comment type="subcellular location">
    <subcellularLocation>
        <location evidence="1">Cell membrane</location>
        <topology evidence="1">Multi-pass membrane protein</topology>
    </subcellularLocation>
</comment>
<dbReference type="AlphaFoldDB" id="A0AAI8MAM0"/>
<dbReference type="InterPro" id="IPR049142">
    <property type="entry name" value="MS_channel_1st"/>
</dbReference>
<feature type="transmembrane region" description="Helical" evidence="7">
    <location>
        <begin position="400"/>
        <end position="417"/>
    </location>
</feature>
<feature type="domain" description="Mechanosensitive ion channel MscS" evidence="8">
    <location>
        <begin position="612"/>
        <end position="676"/>
    </location>
</feature>
<dbReference type="InterPro" id="IPR045276">
    <property type="entry name" value="YbiO_bact"/>
</dbReference>
<feature type="transmembrane region" description="Helical" evidence="7">
    <location>
        <begin position="279"/>
        <end position="301"/>
    </location>
</feature>
<dbReference type="InterPro" id="IPR011066">
    <property type="entry name" value="MscS_channel_C_sf"/>
</dbReference>
<dbReference type="GO" id="GO:0005886">
    <property type="term" value="C:plasma membrane"/>
    <property type="evidence" value="ECO:0007669"/>
    <property type="project" value="UniProtKB-SubCell"/>
</dbReference>
<dbReference type="InterPro" id="IPR011014">
    <property type="entry name" value="MscS_channel_TM-2"/>
</dbReference>
<evidence type="ECO:0000256" key="2">
    <source>
        <dbReference type="ARBA" id="ARBA00008017"/>
    </source>
</evidence>
<feature type="transmembrane region" description="Helical" evidence="7">
    <location>
        <begin position="566"/>
        <end position="585"/>
    </location>
</feature>
<evidence type="ECO:0000259" key="8">
    <source>
        <dbReference type="Pfam" id="PF00924"/>
    </source>
</evidence>
<dbReference type="InterPro" id="IPR023408">
    <property type="entry name" value="MscS_beta-dom_sf"/>
</dbReference>
<dbReference type="Gene3D" id="3.30.70.100">
    <property type="match status" value="1"/>
</dbReference>